<protein>
    <submittedName>
        <fullName evidence="3">Uncharacterized protein</fullName>
    </submittedName>
</protein>
<dbReference type="AlphaFoldDB" id="A0A9X3LFU5"/>
<keyword evidence="4" id="KW-1185">Reference proteome</keyword>
<keyword evidence="2" id="KW-1133">Transmembrane helix</keyword>
<evidence type="ECO:0000256" key="1">
    <source>
        <dbReference type="SAM" id="MobiDB-lite"/>
    </source>
</evidence>
<feature type="compositionally biased region" description="Low complexity" evidence="1">
    <location>
        <begin position="130"/>
        <end position="153"/>
    </location>
</feature>
<proteinExistence type="predicted"/>
<evidence type="ECO:0000256" key="2">
    <source>
        <dbReference type="SAM" id="Phobius"/>
    </source>
</evidence>
<feature type="transmembrane region" description="Helical" evidence="2">
    <location>
        <begin position="9"/>
        <end position="27"/>
    </location>
</feature>
<organism evidence="3 4">
    <name type="scientific">Paenisporosarcina quisquiliarum</name>
    <dbReference type="NCBI Taxonomy" id="365346"/>
    <lineage>
        <taxon>Bacteria</taxon>
        <taxon>Bacillati</taxon>
        <taxon>Bacillota</taxon>
        <taxon>Bacilli</taxon>
        <taxon>Bacillales</taxon>
        <taxon>Caryophanaceae</taxon>
        <taxon>Paenisporosarcina</taxon>
    </lineage>
</organism>
<dbReference type="RefSeq" id="WP_269925744.1">
    <property type="nucleotide sequence ID" value="NZ_JAMKBJ010000003.1"/>
</dbReference>
<feature type="compositionally biased region" description="Polar residues" evidence="1">
    <location>
        <begin position="154"/>
        <end position="164"/>
    </location>
</feature>
<comment type="caution">
    <text evidence="3">The sequence shown here is derived from an EMBL/GenBank/DDBJ whole genome shotgun (WGS) entry which is preliminary data.</text>
</comment>
<dbReference type="EMBL" id="JAMKBJ010000003">
    <property type="protein sequence ID" value="MCZ8536650.1"/>
    <property type="molecule type" value="Genomic_DNA"/>
</dbReference>
<evidence type="ECO:0000313" key="3">
    <source>
        <dbReference type="EMBL" id="MCZ8536650.1"/>
    </source>
</evidence>
<evidence type="ECO:0000313" key="4">
    <source>
        <dbReference type="Proteomes" id="UP001152173"/>
    </source>
</evidence>
<feature type="region of interest" description="Disordered" evidence="1">
    <location>
        <begin position="67"/>
        <end position="165"/>
    </location>
</feature>
<name>A0A9X3LFU5_9BACL</name>
<reference evidence="3" key="1">
    <citation type="submission" date="2022-05" db="EMBL/GenBank/DDBJ databases">
        <authorList>
            <person name="Colautti A."/>
            <person name="Iacumin L."/>
        </authorList>
    </citation>
    <scope>NUCLEOTIDE SEQUENCE</scope>
    <source>
        <strain evidence="3">SK 55</strain>
    </source>
</reference>
<dbReference type="Proteomes" id="UP001152173">
    <property type="component" value="Unassembled WGS sequence"/>
</dbReference>
<feature type="compositionally biased region" description="Low complexity" evidence="1">
    <location>
        <begin position="76"/>
        <end position="122"/>
    </location>
</feature>
<accession>A0A9X3LFU5</accession>
<keyword evidence="2" id="KW-0472">Membrane</keyword>
<keyword evidence="2" id="KW-0812">Transmembrane</keyword>
<sequence length="281" mass="29602">MKKHLKKSLAIFAVIFLIIGGYLIYIFQFKEYDVADSEVTEITRETFKIELPDGSSIVLDEEGNIVESDDTNTIPAGSTNNGTSSGSGITNDDSTTGTNTGTAGNNGTSTKNSGKTSTNEGSTGSGSSGSTGSTDSNSSGGSANGSNKGDSSSEGASTGNNSDGGVTVASIKQKYEPVMSSLQSQANSRIDALVGRAYSEYQGKKANGESVNYAYFYNKYTSAASELESRTDKVFYSVISVIEKELVANGYGKTHAQSLINEYEAEKEARRNALLDKAMNR</sequence>
<gene>
    <name evidence="3" type="ORF">M9R32_05565</name>
</gene>